<dbReference type="GO" id="GO:0004315">
    <property type="term" value="F:3-oxoacyl-[acyl-carrier-protein] synthase activity"/>
    <property type="evidence" value="ECO:0007669"/>
    <property type="project" value="InterPro"/>
</dbReference>
<proteinExistence type="predicted"/>
<dbReference type="InterPro" id="IPR049900">
    <property type="entry name" value="PKS_mFAS_DH"/>
</dbReference>
<dbReference type="InterPro" id="IPR018201">
    <property type="entry name" value="Ketoacyl_synth_AS"/>
</dbReference>
<evidence type="ECO:0000259" key="8">
    <source>
        <dbReference type="PROSITE" id="PS50075"/>
    </source>
</evidence>
<feature type="region of interest" description="N-terminal hotdog fold" evidence="6">
    <location>
        <begin position="1328"/>
        <end position="1461"/>
    </location>
</feature>
<dbReference type="OMA" id="INHGWER"/>
<reference evidence="11 12" key="1">
    <citation type="journal article" date="2011" name="PLoS Genet.">
        <title>Genome sequencing and comparative transcriptomics of the model entomopathogenic fungi Metarhizium anisopliae and M. acridum.</title>
        <authorList>
            <person name="Gao Q."/>
            <person name="Jin K."/>
            <person name="Ying S.H."/>
            <person name="Zhang Y."/>
            <person name="Xiao G."/>
            <person name="Shang Y."/>
            <person name="Duan Z."/>
            <person name="Hu X."/>
            <person name="Xie X.Q."/>
            <person name="Zhou G."/>
            <person name="Peng G."/>
            <person name="Luo Z."/>
            <person name="Huang W."/>
            <person name="Wang B."/>
            <person name="Fang W."/>
            <person name="Wang S."/>
            <person name="Zhong Y."/>
            <person name="Ma L.J."/>
            <person name="St Leger R.J."/>
            <person name="Zhao G.P."/>
            <person name="Pei Y."/>
            <person name="Feng M.G."/>
            <person name="Xia Y."/>
            <person name="Wang C."/>
        </authorList>
    </citation>
    <scope>NUCLEOTIDE SEQUENCE [LARGE SCALE GENOMIC DNA]</scope>
    <source>
        <strain evidence="11 12">CQMa 102</strain>
    </source>
</reference>
<dbReference type="InterPro" id="IPR030918">
    <property type="entry name" value="PT_fungal_PKS"/>
</dbReference>
<dbReference type="SUPFAM" id="SSF53901">
    <property type="entry name" value="Thiolase-like"/>
    <property type="match status" value="1"/>
</dbReference>
<dbReference type="Gene3D" id="1.10.1200.10">
    <property type="entry name" value="ACP-like"/>
    <property type="match status" value="2"/>
</dbReference>
<dbReference type="InterPro" id="IPR032088">
    <property type="entry name" value="SAT"/>
</dbReference>
<dbReference type="InterPro" id="IPR020806">
    <property type="entry name" value="PKS_PP-bd"/>
</dbReference>
<dbReference type="InterPro" id="IPR050091">
    <property type="entry name" value="PKS_NRPS_Biosynth_Enz"/>
</dbReference>
<dbReference type="PROSITE" id="PS52019">
    <property type="entry name" value="PKS_MFAS_DH"/>
    <property type="match status" value="1"/>
</dbReference>
<evidence type="ECO:0000256" key="7">
    <source>
        <dbReference type="SAM" id="MobiDB-lite"/>
    </source>
</evidence>
<evidence type="ECO:0000256" key="6">
    <source>
        <dbReference type="PROSITE-ProRule" id="PRU01363"/>
    </source>
</evidence>
<feature type="domain" description="Ketosynthase family 3 (KS3)" evidence="9">
    <location>
        <begin position="386"/>
        <end position="822"/>
    </location>
</feature>
<dbReference type="InterPro" id="IPR001227">
    <property type="entry name" value="Ac_transferase_dom_sf"/>
</dbReference>
<dbReference type="Pfam" id="PF22621">
    <property type="entry name" value="CurL-like_PKS_C"/>
    <property type="match status" value="1"/>
</dbReference>
<evidence type="ECO:0000313" key="12">
    <source>
        <dbReference type="Proteomes" id="UP000002499"/>
    </source>
</evidence>
<feature type="region of interest" description="Disordered" evidence="7">
    <location>
        <begin position="1762"/>
        <end position="1785"/>
    </location>
</feature>
<dbReference type="InterPro" id="IPR036736">
    <property type="entry name" value="ACP-like_sf"/>
</dbReference>
<sequence length="2200" mass="239791">MTLGPPSLLQGHEPQKYEVLLFGDLSASGFEEDLRRLLHIKTDPLLSSFLEQAGLSLRRLIGNLPSRQQDLFPRFTTLIDLVSWLESTPGAPVLKFFALCVYEIAQFIVKYGSNSKSYPSSTGTCIIGPCTGGFAAAAISCSQTLSDLIPVAVQACLAAFRTALRSWLAGQDLSPHQPSDTSSWSAAVRPKELNESVESLLKELDTSVTHREQARLYISVTTPDHPTTISGPPSSLREFLSKASERLRSRYLDIQSPFHTSSLFDELDVDTIVSQVSELAAIHVPRIPILSSSTGEVITAPSFKELLRLVVDETLRQPIRWELVASSCRSLLAEAKAEECTIITFSSLAASMLRNALAVGEDNEVSVEHAAQEQHQSASSSGSFAHSKIAVIGYSGRFPDAASNEAFWELLRAGRDVHREIPADRFNWETHFDPTGKRKNSSRVKFGCFIEEPGAFDAHFFHMSPREAENTDPAQRLAITATLEAIEMAGLVRNRTPSTQQDRVGVFFGTTSDDWREVNSGQDVDTYFIPGGNRAFVPGRISYFFRFSGPSLSIDTACSSSFAAIQTACSYLWRGECDTAIAGGTNILTNPDNFAGLDRGHFLSRTGNCNPFDDEASGYCRADAVGSVILKRLEDAEADNDPIFGVIVGTNTNHCGQTDSITRPHEGDQASVFKRIMRYANIDPLDISYIEMHGTGTQAGDMTEMNSVLSVFVPETKRTLSEPPRPLYIGSAKANIGHAESASGVSSLIKVLMMMKNSEIPPHCGIKTRINRNYPLDLAERGVHIALSPTPWLRENSVSGKRSVFLNNFSAAGGNTAILLEDAPQTTRPPDAEQDPRPVHLVAVTAKTKASLLGNLTALSKWIEEDPNISLSHLSYTTTARRMHHNYRVIVSGSDIPSILSSIKMKLSALSQTSIKPIPPLAKAPNLVFVFTGQGTLYTGLGKSLYLTNASFRSSILRFSRLAQDQRFPSFIPLVDGSHPMGNAEEISAVVSQLAITSVQMALFELWCSWGLTPSAVIGHSLGEYAAMYAAGVVNAADVIYLVGHRAVLLEERCVPGANAMLAVKANSDSVMQLTRNTGCEIACVNQPTGHVISGPIEDISRSESKAAAAGLETVRLELPFAFHSAHVEPILVPFKAAASQGVTYSAPTFPIISPLESRVVPAGEIGVFDASYLVRACRRTVDFRGALEAARNDGLVNERTLWLEIGAHPTCSGMIKGTLGAEYSALASMRKNVDAYKSLVPSLESLYLSGFNIAWNEYHRDFPSAKRVLELPRYSWDLKNFWIHYRNDFCLAKGEGLVPASGGEVPPQQALNAPNIPQYKYLSPSVQRVLDEAHDTRLSSLLIESDVFHETLLPVFQGHAVNGVQLCPSSLYADIALTMAQHMLQGPGLSPSTTGLDVADVKVDAPLIAQPAEKEHLFRVSAKAVWSENTITMSIFSVNSKGQRTTSHANLEVRVVPEQRWIDHWKRNTHLIMSRIEALNQGINGGNSHKMKRGMVYKLFGAVVEYSKEYQGMEEVVLDSERLEAVSTVKFQVAEDGFVINPRWMDSLGGIAGFIMNGNDAVESKKQVFINHGWERLRIAEKLDQAKTYYAYNRMQRAEKTMYVGDTYVLHEGRIVAVVEGVKFQGVPRHVLDHVLPRQSSDISPSSSLAKQGHAFHGTQEKVVTVLDQKLRKASTEGALKSEHKVGPSSTLLGKVLAIICEEVGLSLVELQPESEFANIGVDSLLSLTILARAREELQADLSASLFVDYPTVGSLNALLGTQTPDSGDDVQTPDSRCDSPTTSSIGITDITTPVSGIKLDVSSGFTDRVNETLGILRSAIAEETGVSLVDLDPSTGLADIGIDSLLSLTIVAKVSETFGDSIPRDLFASHTTLQEVEAAVLSSLGLNEKKGKQATPQAFSEPQGHRLQAPFHDSRGFGNDHSALSSPPNATSILLSGSAETARSLLFLLPDGSGSASSYAALSRSIGRGIAVYGLNCPWRKTAEEMTRLNIDMAALAEKYVIEIQRLLHQRSNSSTRPVRFAIGGWSAGGIIAVEAARVLRRLGQNVDKLILLDSPNPIGLQNPPERMYDFFDSIGIFGGGRNKMPEWLRSHFREFIHILDKYEPTALPDAPPTLLVYARDGVCKDPNGPRPEMHPDDPREMLWLLNNRTDFSAGGWSSLLGRKNLTIRVVDDVNHFSLMDPGPAMKTLGGIIEGYLS</sequence>
<organism evidence="12">
    <name type="scientific">Metarhizium acridum (strain CQMa 102)</name>
    <dbReference type="NCBI Taxonomy" id="655827"/>
    <lineage>
        <taxon>Eukaryota</taxon>
        <taxon>Fungi</taxon>
        <taxon>Dikarya</taxon>
        <taxon>Ascomycota</taxon>
        <taxon>Pezizomycotina</taxon>
        <taxon>Sordariomycetes</taxon>
        <taxon>Hypocreomycetidae</taxon>
        <taxon>Hypocreales</taxon>
        <taxon>Clavicipitaceae</taxon>
        <taxon>Metarhizium</taxon>
    </lineage>
</organism>
<dbReference type="SUPFAM" id="SSF52151">
    <property type="entry name" value="FabD/lysophospholipase-like"/>
    <property type="match status" value="1"/>
</dbReference>
<dbReference type="SMART" id="SM00827">
    <property type="entry name" value="PKS_AT"/>
    <property type="match status" value="1"/>
</dbReference>
<evidence type="ECO:0000256" key="3">
    <source>
        <dbReference type="ARBA" id="ARBA00022679"/>
    </source>
</evidence>
<dbReference type="GO" id="GO:0031177">
    <property type="term" value="F:phosphopantetheine binding"/>
    <property type="evidence" value="ECO:0007669"/>
    <property type="project" value="InterPro"/>
</dbReference>
<feature type="domain" description="Carrier" evidence="8">
    <location>
        <begin position="1688"/>
        <end position="1765"/>
    </location>
</feature>
<dbReference type="InterPro" id="IPR001031">
    <property type="entry name" value="Thioesterase"/>
</dbReference>
<evidence type="ECO:0000259" key="9">
    <source>
        <dbReference type="PROSITE" id="PS52004"/>
    </source>
</evidence>
<dbReference type="Proteomes" id="UP000002499">
    <property type="component" value="Unassembled WGS sequence"/>
</dbReference>
<dbReference type="Gene3D" id="3.10.129.110">
    <property type="entry name" value="Polyketide synthase dehydratase"/>
    <property type="match status" value="1"/>
</dbReference>
<dbReference type="InterPro" id="IPR020841">
    <property type="entry name" value="PKS_Beta-ketoAc_synthase_dom"/>
</dbReference>
<dbReference type="Gene3D" id="3.30.70.250">
    <property type="entry name" value="Malonyl-CoA ACP transacylase, ACP-binding"/>
    <property type="match status" value="1"/>
</dbReference>
<evidence type="ECO:0000256" key="1">
    <source>
        <dbReference type="ARBA" id="ARBA00022450"/>
    </source>
</evidence>
<keyword evidence="1" id="KW-0596">Phosphopantetheine</keyword>
<dbReference type="Pfam" id="PF00109">
    <property type="entry name" value="ketoacyl-synt"/>
    <property type="match status" value="1"/>
</dbReference>
<dbReference type="Pfam" id="PF00550">
    <property type="entry name" value="PP-binding"/>
    <property type="match status" value="2"/>
</dbReference>
<dbReference type="Gene3D" id="3.40.366.10">
    <property type="entry name" value="Malonyl-Coenzyme A Acyl Carrier Protein, domain 2"/>
    <property type="match status" value="2"/>
</dbReference>
<feature type="region of interest" description="C-terminal hotdog fold" evidence="6">
    <location>
        <begin position="1489"/>
        <end position="1634"/>
    </location>
</feature>
<evidence type="ECO:0000256" key="4">
    <source>
        <dbReference type="ARBA" id="ARBA00022737"/>
    </source>
</evidence>
<dbReference type="Gene3D" id="3.30.70.3290">
    <property type="match status" value="1"/>
</dbReference>
<dbReference type="Pfam" id="PF00975">
    <property type="entry name" value="Thioesterase"/>
    <property type="match status" value="1"/>
</dbReference>
<dbReference type="EMBL" id="GL698470">
    <property type="protein sequence ID" value="EFY93686.1"/>
    <property type="molecule type" value="Genomic_DNA"/>
</dbReference>
<dbReference type="Pfam" id="PF00698">
    <property type="entry name" value="Acyl_transf_1"/>
    <property type="match status" value="1"/>
</dbReference>
<name>E9DR08_METAQ</name>
<evidence type="ECO:0000256" key="2">
    <source>
        <dbReference type="ARBA" id="ARBA00022553"/>
    </source>
</evidence>
<dbReference type="Gene3D" id="3.40.50.1820">
    <property type="entry name" value="alpha/beta hydrolase"/>
    <property type="match status" value="1"/>
</dbReference>
<dbReference type="SUPFAM" id="SSF53474">
    <property type="entry name" value="alpha/beta-Hydrolases"/>
    <property type="match status" value="1"/>
</dbReference>
<dbReference type="InterPro" id="IPR014030">
    <property type="entry name" value="Ketoacyl_synth_N"/>
</dbReference>
<dbReference type="GO" id="GO:0044550">
    <property type="term" value="P:secondary metabolite biosynthetic process"/>
    <property type="evidence" value="ECO:0007669"/>
    <property type="project" value="TreeGrafter"/>
</dbReference>
<dbReference type="SMART" id="SM00823">
    <property type="entry name" value="PKS_PP"/>
    <property type="match status" value="2"/>
</dbReference>
<dbReference type="GO" id="GO:0004312">
    <property type="term" value="F:fatty acid synthase activity"/>
    <property type="evidence" value="ECO:0007669"/>
    <property type="project" value="TreeGrafter"/>
</dbReference>
<dbReference type="Pfam" id="PF16073">
    <property type="entry name" value="SAT"/>
    <property type="match status" value="1"/>
</dbReference>
<keyword evidence="3" id="KW-0808">Transferase</keyword>
<dbReference type="CDD" id="cd00833">
    <property type="entry name" value="PKS"/>
    <property type="match status" value="1"/>
</dbReference>
<dbReference type="FunFam" id="3.10.129.110:FF:000001">
    <property type="entry name" value="Sterigmatocystin biosynthesis polyketide synthase"/>
    <property type="match status" value="1"/>
</dbReference>
<dbReference type="InterPro" id="IPR016039">
    <property type="entry name" value="Thiolase-like"/>
</dbReference>
<feature type="active site" description="Proton donor; for dehydratase activity" evidence="6">
    <location>
        <position position="1547"/>
    </location>
</feature>
<keyword evidence="2" id="KW-0597">Phosphoprotein</keyword>
<dbReference type="FunFam" id="1.10.1200.10:FF:000011">
    <property type="entry name" value="Sterigmatocystin biosynthesis polyketide synthase"/>
    <property type="match status" value="1"/>
</dbReference>
<dbReference type="InterPro" id="IPR006162">
    <property type="entry name" value="Ppantetheine_attach_site"/>
</dbReference>
<dbReference type="InterPro" id="IPR042104">
    <property type="entry name" value="PKS_dehydratase_sf"/>
</dbReference>
<dbReference type="OrthoDB" id="329835at2759"/>
<evidence type="ECO:0000313" key="11">
    <source>
        <dbReference type="EMBL" id="EFY93686.1"/>
    </source>
</evidence>
<feature type="domain" description="PKS/mFAS DH" evidence="10">
    <location>
        <begin position="1328"/>
        <end position="1634"/>
    </location>
</feature>
<dbReference type="SUPFAM" id="SSF47336">
    <property type="entry name" value="ACP-like"/>
    <property type="match status" value="2"/>
</dbReference>
<keyword evidence="12" id="KW-1185">Reference proteome</keyword>
<dbReference type="SMART" id="SM00825">
    <property type="entry name" value="PKS_KS"/>
    <property type="match status" value="1"/>
</dbReference>
<feature type="domain" description="Carrier" evidence="8">
    <location>
        <begin position="1809"/>
        <end position="1886"/>
    </location>
</feature>
<dbReference type="PROSITE" id="PS50075">
    <property type="entry name" value="CARRIER"/>
    <property type="match status" value="2"/>
</dbReference>
<dbReference type="eggNOG" id="KOG1202">
    <property type="taxonomic scope" value="Eukaryota"/>
</dbReference>
<dbReference type="InterPro" id="IPR029058">
    <property type="entry name" value="AB_hydrolase_fold"/>
</dbReference>
<dbReference type="InParanoid" id="E9DR08"/>
<dbReference type="InterPro" id="IPR014043">
    <property type="entry name" value="Acyl_transferase_dom"/>
</dbReference>
<keyword evidence="4" id="KW-0677">Repeat</keyword>
<dbReference type="PANTHER" id="PTHR43775">
    <property type="entry name" value="FATTY ACID SYNTHASE"/>
    <property type="match status" value="1"/>
</dbReference>
<dbReference type="Pfam" id="PF02801">
    <property type="entry name" value="Ketoacyl-synt_C"/>
    <property type="match status" value="1"/>
</dbReference>
<accession>E9DR08</accession>
<evidence type="ECO:0000256" key="5">
    <source>
        <dbReference type="ARBA" id="ARBA00023268"/>
    </source>
</evidence>
<dbReference type="InterPro" id="IPR016036">
    <property type="entry name" value="Malonyl_transacylase_ACP-bd"/>
</dbReference>
<dbReference type="InterPro" id="IPR014031">
    <property type="entry name" value="Ketoacyl_synth_C"/>
</dbReference>
<dbReference type="STRING" id="655827.E9DR08"/>
<dbReference type="PROSITE" id="PS00606">
    <property type="entry name" value="KS3_1"/>
    <property type="match status" value="1"/>
</dbReference>
<dbReference type="NCBIfam" id="TIGR04532">
    <property type="entry name" value="PT_fungal_PKS"/>
    <property type="match status" value="1"/>
</dbReference>
<dbReference type="PANTHER" id="PTHR43775:SF45">
    <property type="entry name" value="CONIDIAL PIGMENT POLYKETIDE SYNTHASE ALB1"/>
    <property type="match status" value="1"/>
</dbReference>
<dbReference type="Gene3D" id="3.40.47.10">
    <property type="match status" value="1"/>
</dbReference>
<dbReference type="PROSITE" id="PS00012">
    <property type="entry name" value="PHOSPHOPANTETHEINE"/>
    <property type="match status" value="1"/>
</dbReference>
<keyword evidence="5" id="KW-0511">Multifunctional enzyme</keyword>
<dbReference type="GO" id="GO:0006633">
    <property type="term" value="P:fatty acid biosynthetic process"/>
    <property type="evidence" value="ECO:0007669"/>
    <property type="project" value="InterPro"/>
</dbReference>
<gene>
    <name evidence="11" type="ORF">MAC_00177</name>
</gene>
<feature type="active site" description="Proton acceptor; for dehydratase activity" evidence="6">
    <location>
        <position position="1360"/>
    </location>
</feature>
<evidence type="ECO:0000259" key="10">
    <source>
        <dbReference type="PROSITE" id="PS52019"/>
    </source>
</evidence>
<dbReference type="HOGENOM" id="CLU_000022_6_0_1"/>
<protein>
    <submittedName>
        <fullName evidence="11">Polyketide synthase</fullName>
    </submittedName>
</protein>
<dbReference type="InterPro" id="IPR016035">
    <property type="entry name" value="Acyl_Trfase/lysoPLipase"/>
</dbReference>
<dbReference type="SUPFAM" id="SSF55048">
    <property type="entry name" value="Probable ACP-binding domain of malonyl-CoA ACP transacylase"/>
    <property type="match status" value="1"/>
</dbReference>
<dbReference type="InterPro" id="IPR009081">
    <property type="entry name" value="PP-bd_ACP"/>
</dbReference>
<dbReference type="PROSITE" id="PS52004">
    <property type="entry name" value="KS3_2"/>
    <property type="match status" value="1"/>
</dbReference>